<organism evidence="1 2">
    <name type="scientific">Marasmius tenuissimus</name>
    <dbReference type="NCBI Taxonomy" id="585030"/>
    <lineage>
        <taxon>Eukaryota</taxon>
        <taxon>Fungi</taxon>
        <taxon>Dikarya</taxon>
        <taxon>Basidiomycota</taxon>
        <taxon>Agaricomycotina</taxon>
        <taxon>Agaricomycetes</taxon>
        <taxon>Agaricomycetidae</taxon>
        <taxon>Agaricales</taxon>
        <taxon>Marasmiineae</taxon>
        <taxon>Marasmiaceae</taxon>
        <taxon>Marasmius</taxon>
    </lineage>
</organism>
<evidence type="ECO:0000313" key="1">
    <source>
        <dbReference type="EMBL" id="KAL0060432.1"/>
    </source>
</evidence>
<gene>
    <name evidence="1" type="ORF">AAF712_012801</name>
</gene>
<dbReference type="Proteomes" id="UP001437256">
    <property type="component" value="Unassembled WGS sequence"/>
</dbReference>
<dbReference type="InterPro" id="IPR040108">
    <property type="entry name" value="Laa1/Sip1/HEATR5"/>
</dbReference>
<sequence>MPTEPIAIEEFEESEVAGDNGGMYLFQWLSSTEKRLDEIPVDQIKSKQSELEATLVKIILAPEPYPSPGRALRNVVARCMTILYRRGESRTLFDTLQAFIKVTTDFKTPDMDVRKT</sequence>
<name>A0ABR2ZJ09_9AGAR</name>
<dbReference type="EMBL" id="JBBXMP010000177">
    <property type="protein sequence ID" value="KAL0060432.1"/>
    <property type="molecule type" value="Genomic_DNA"/>
</dbReference>
<reference evidence="1 2" key="1">
    <citation type="submission" date="2024-05" db="EMBL/GenBank/DDBJ databases">
        <title>A draft genome resource for the thread blight pathogen Marasmius tenuissimus strain MS-2.</title>
        <authorList>
            <person name="Yulfo-Soto G.E."/>
            <person name="Baruah I.K."/>
            <person name="Amoako-Attah I."/>
            <person name="Bukari Y."/>
            <person name="Meinhardt L.W."/>
            <person name="Bailey B.A."/>
            <person name="Cohen S.P."/>
        </authorList>
    </citation>
    <scope>NUCLEOTIDE SEQUENCE [LARGE SCALE GENOMIC DNA]</scope>
    <source>
        <strain evidence="1 2">MS-2</strain>
    </source>
</reference>
<dbReference type="PANTHER" id="PTHR21663">
    <property type="entry name" value="HYPOTHETICAL HEAT DOMAIN-CONTAINING"/>
    <property type="match status" value="1"/>
</dbReference>
<dbReference type="PANTHER" id="PTHR21663:SF0">
    <property type="entry name" value="HEAT REPEAT-CONTAINING PROTEIN 5B"/>
    <property type="match status" value="1"/>
</dbReference>
<evidence type="ECO:0000313" key="2">
    <source>
        <dbReference type="Proteomes" id="UP001437256"/>
    </source>
</evidence>
<accession>A0ABR2ZJ09</accession>
<proteinExistence type="predicted"/>
<protein>
    <submittedName>
        <fullName evidence="1">Uncharacterized protein</fullName>
    </submittedName>
</protein>
<comment type="caution">
    <text evidence="1">The sequence shown here is derived from an EMBL/GenBank/DDBJ whole genome shotgun (WGS) entry which is preliminary data.</text>
</comment>
<keyword evidence="2" id="KW-1185">Reference proteome</keyword>